<organism evidence="1 2">
    <name type="scientific">Bifidobacterium longum</name>
    <dbReference type="NCBI Taxonomy" id="216816"/>
    <lineage>
        <taxon>Bacteria</taxon>
        <taxon>Bacillati</taxon>
        <taxon>Actinomycetota</taxon>
        <taxon>Actinomycetes</taxon>
        <taxon>Bifidobacteriales</taxon>
        <taxon>Bifidobacteriaceae</taxon>
        <taxon>Bifidobacterium</taxon>
    </lineage>
</organism>
<gene>
    <name evidence="1" type="ORF">GUA24_11370</name>
</gene>
<protein>
    <submittedName>
        <fullName evidence="1">Uncharacterized protein</fullName>
    </submittedName>
</protein>
<dbReference type="EMBL" id="WXDR01000074">
    <property type="protein sequence ID" value="MZU09517.1"/>
    <property type="molecule type" value="Genomic_DNA"/>
</dbReference>
<dbReference type="Proteomes" id="UP000638311">
    <property type="component" value="Unassembled WGS sequence"/>
</dbReference>
<proteinExistence type="predicted"/>
<name>A0A6B1XC75_BIFLN</name>
<evidence type="ECO:0000313" key="2">
    <source>
        <dbReference type="Proteomes" id="UP000638311"/>
    </source>
</evidence>
<sequence length="109" mass="12888">MLKEADLFCPNSVRINFTIYQTYSFLDSCRLLPPQIYFWKPFTKTTIYVDTAQRSLLYHVDLYDMTISIFAGDRRSELSEHFLPVQTIDLNSAQTKMLKSYEYVENVTH</sequence>
<dbReference type="AlphaFoldDB" id="A0A6B1XC75"/>
<reference evidence="1" key="1">
    <citation type="journal article" date="2019" name="Nat. Med.">
        <title>A library of human gut bacterial isolates paired with longitudinal multiomics data enables mechanistic microbiome research.</title>
        <authorList>
            <person name="Poyet M."/>
            <person name="Groussin M."/>
            <person name="Gibbons S.M."/>
            <person name="Avila-Pacheco J."/>
            <person name="Jiang X."/>
            <person name="Kearney S.M."/>
            <person name="Perrotta A.R."/>
            <person name="Berdy B."/>
            <person name="Zhao S."/>
            <person name="Lieberman T.D."/>
            <person name="Swanson P.K."/>
            <person name="Smith M."/>
            <person name="Roesemann S."/>
            <person name="Alexander J.E."/>
            <person name="Rich S.A."/>
            <person name="Livny J."/>
            <person name="Vlamakis H."/>
            <person name="Clish C."/>
            <person name="Bullock K."/>
            <person name="Deik A."/>
            <person name="Scott J."/>
            <person name="Pierce K.A."/>
            <person name="Xavier R.J."/>
            <person name="Alm E.J."/>
        </authorList>
    </citation>
    <scope>NUCLEOTIDE SEQUENCE</scope>
    <source>
        <strain evidence="1">BIOML-A409</strain>
    </source>
</reference>
<evidence type="ECO:0000313" key="1">
    <source>
        <dbReference type="EMBL" id="MZU09517.1"/>
    </source>
</evidence>
<comment type="caution">
    <text evidence="1">The sequence shown here is derived from an EMBL/GenBank/DDBJ whole genome shotgun (WGS) entry which is preliminary data.</text>
</comment>
<accession>A0A6B1XC75</accession>